<dbReference type="Proteomes" id="UP000008698">
    <property type="component" value="Unassembled WGS sequence"/>
</dbReference>
<keyword evidence="1" id="KW-1133">Transmembrane helix</keyword>
<keyword evidence="3" id="KW-1185">Reference proteome</keyword>
<name>C9SMU0_VERA1</name>
<sequence length="247" mass="27317">MGQHNVGDTSPFLKRILIPFWCVRIFVMAINVVVYILAISLVVRYKDDISHFETEFGTNLSPNAVIAIWVVIMIILALCLSLDLVAIIKRARRNLSPKFFLIINVIQTFVWTVLFALSFVGARANAASTAIAVIIYLSFVGLLIYAAIIFHKDRKGTLQYAPAVNPATGYGPHAPQPNLHYQQSGAYQPYAPQTHAQGGAQYAGQAYGQDYNKPDCKTMARTHVSDQVRNFVFGKLKVLTTPNDGAD</sequence>
<keyword evidence="1" id="KW-0812">Transmembrane</keyword>
<dbReference type="EMBL" id="DS985220">
    <property type="protein sequence ID" value="EEY20105.1"/>
    <property type="molecule type" value="Genomic_DNA"/>
</dbReference>
<feature type="transmembrane region" description="Helical" evidence="1">
    <location>
        <begin position="126"/>
        <end position="150"/>
    </location>
</feature>
<evidence type="ECO:0000313" key="3">
    <source>
        <dbReference type="Proteomes" id="UP000008698"/>
    </source>
</evidence>
<gene>
    <name evidence="2" type="ORF">VDBG_06214</name>
</gene>
<evidence type="ECO:0000256" key="1">
    <source>
        <dbReference type="SAM" id="Phobius"/>
    </source>
</evidence>
<accession>C9SMU0</accession>
<dbReference type="eggNOG" id="ENOG502SH37">
    <property type="taxonomic scope" value="Eukaryota"/>
</dbReference>
<dbReference type="OMA" id="QNTAYHS"/>
<dbReference type="RefSeq" id="XP_003003772.1">
    <property type="nucleotide sequence ID" value="XM_003003726.1"/>
</dbReference>
<feature type="transmembrane region" description="Helical" evidence="1">
    <location>
        <begin position="21"/>
        <end position="43"/>
    </location>
</feature>
<evidence type="ECO:0000313" key="2">
    <source>
        <dbReference type="EMBL" id="EEY20105.1"/>
    </source>
</evidence>
<feature type="transmembrane region" description="Helical" evidence="1">
    <location>
        <begin position="63"/>
        <end position="87"/>
    </location>
</feature>
<dbReference type="GeneID" id="9534955"/>
<protein>
    <submittedName>
        <fullName evidence="2">Uncharacterized protein</fullName>
    </submittedName>
</protein>
<reference evidence="3" key="1">
    <citation type="journal article" date="2011" name="PLoS Pathog.">
        <title>Comparative genomics yields insights into niche adaptation of plant vascular wilt pathogens.</title>
        <authorList>
            <person name="Klosterman S.J."/>
            <person name="Subbarao K.V."/>
            <person name="Kang S."/>
            <person name="Veronese P."/>
            <person name="Gold S.E."/>
            <person name="Thomma B.P.H.J."/>
            <person name="Chen Z."/>
            <person name="Henrissat B."/>
            <person name="Lee Y.-H."/>
            <person name="Park J."/>
            <person name="Garcia-Pedrajas M.D."/>
            <person name="Barbara D.J."/>
            <person name="Anchieta A."/>
            <person name="de Jonge R."/>
            <person name="Santhanam P."/>
            <person name="Maruthachalam K."/>
            <person name="Atallah Z."/>
            <person name="Amyotte S.G."/>
            <person name="Paz Z."/>
            <person name="Inderbitzin P."/>
            <person name="Hayes R.J."/>
            <person name="Heiman D.I."/>
            <person name="Young S."/>
            <person name="Zeng Q."/>
            <person name="Engels R."/>
            <person name="Galagan J."/>
            <person name="Cuomo C.A."/>
            <person name="Dobinson K.F."/>
            <person name="Ma L.-J."/>
        </authorList>
    </citation>
    <scope>NUCLEOTIDE SEQUENCE [LARGE SCALE GENOMIC DNA]</scope>
    <source>
        <strain evidence="3">VaMs.102 / ATCC MYA-4576 / FGSC 10136</strain>
    </source>
</reference>
<dbReference type="KEGG" id="val:VDBG_06214"/>
<dbReference type="HOGENOM" id="CLU_095788_0_0_1"/>
<proteinExistence type="predicted"/>
<feature type="transmembrane region" description="Helical" evidence="1">
    <location>
        <begin position="99"/>
        <end position="120"/>
    </location>
</feature>
<dbReference type="AlphaFoldDB" id="C9SMU0"/>
<keyword evidence="1" id="KW-0472">Membrane</keyword>
<organism evidence="3">
    <name type="scientific">Verticillium alfalfae (strain VaMs.102 / ATCC MYA-4576 / FGSC 10136)</name>
    <name type="common">Verticillium wilt of alfalfa</name>
    <name type="synonym">Verticillium albo-atrum</name>
    <dbReference type="NCBI Taxonomy" id="526221"/>
    <lineage>
        <taxon>Eukaryota</taxon>
        <taxon>Fungi</taxon>
        <taxon>Dikarya</taxon>
        <taxon>Ascomycota</taxon>
        <taxon>Pezizomycotina</taxon>
        <taxon>Sordariomycetes</taxon>
        <taxon>Hypocreomycetidae</taxon>
        <taxon>Glomerellales</taxon>
        <taxon>Plectosphaerellaceae</taxon>
        <taxon>Verticillium</taxon>
    </lineage>
</organism>
<dbReference type="OrthoDB" id="5211263at2759"/>